<name>A0A0A9HVH0_ARUDO</name>
<protein>
    <submittedName>
        <fullName evidence="1">Uncharacterized protein</fullName>
    </submittedName>
</protein>
<dbReference type="AlphaFoldDB" id="A0A0A9HVH0"/>
<sequence length="36" mass="4240">MVSQGPQIRGVENYSWLTIVKKIKTILLKRRKTRPT</sequence>
<reference evidence="1" key="1">
    <citation type="submission" date="2014-09" db="EMBL/GenBank/DDBJ databases">
        <authorList>
            <person name="Magalhaes I.L.F."/>
            <person name="Oliveira U."/>
            <person name="Santos F.R."/>
            <person name="Vidigal T.H.D.A."/>
            <person name="Brescovit A.D."/>
            <person name="Santos A.J."/>
        </authorList>
    </citation>
    <scope>NUCLEOTIDE SEQUENCE</scope>
    <source>
        <tissue evidence="1">Shoot tissue taken approximately 20 cm above the soil surface</tissue>
    </source>
</reference>
<organism evidence="1">
    <name type="scientific">Arundo donax</name>
    <name type="common">Giant reed</name>
    <name type="synonym">Donax arundinaceus</name>
    <dbReference type="NCBI Taxonomy" id="35708"/>
    <lineage>
        <taxon>Eukaryota</taxon>
        <taxon>Viridiplantae</taxon>
        <taxon>Streptophyta</taxon>
        <taxon>Embryophyta</taxon>
        <taxon>Tracheophyta</taxon>
        <taxon>Spermatophyta</taxon>
        <taxon>Magnoliopsida</taxon>
        <taxon>Liliopsida</taxon>
        <taxon>Poales</taxon>
        <taxon>Poaceae</taxon>
        <taxon>PACMAD clade</taxon>
        <taxon>Arundinoideae</taxon>
        <taxon>Arundineae</taxon>
        <taxon>Arundo</taxon>
    </lineage>
</organism>
<reference evidence="1" key="2">
    <citation type="journal article" date="2015" name="Data Brief">
        <title>Shoot transcriptome of the giant reed, Arundo donax.</title>
        <authorList>
            <person name="Barrero R.A."/>
            <person name="Guerrero F.D."/>
            <person name="Moolhuijzen P."/>
            <person name="Goolsby J.A."/>
            <person name="Tidwell J."/>
            <person name="Bellgard S.E."/>
            <person name="Bellgard M.I."/>
        </authorList>
    </citation>
    <scope>NUCLEOTIDE SEQUENCE</scope>
    <source>
        <tissue evidence="1">Shoot tissue taken approximately 20 cm above the soil surface</tissue>
    </source>
</reference>
<dbReference type="EMBL" id="GBRH01159020">
    <property type="protein sequence ID" value="JAE38876.1"/>
    <property type="molecule type" value="Transcribed_RNA"/>
</dbReference>
<accession>A0A0A9HVH0</accession>
<evidence type="ECO:0000313" key="1">
    <source>
        <dbReference type="EMBL" id="JAE38876.1"/>
    </source>
</evidence>
<proteinExistence type="predicted"/>